<organism evidence="1 2">
    <name type="scientific">Streptomyces wuyuanensis</name>
    <dbReference type="NCBI Taxonomy" id="1196353"/>
    <lineage>
        <taxon>Bacteria</taxon>
        <taxon>Bacillati</taxon>
        <taxon>Actinomycetota</taxon>
        <taxon>Actinomycetes</taxon>
        <taxon>Kitasatosporales</taxon>
        <taxon>Streptomycetaceae</taxon>
        <taxon>Streptomyces</taxon>
    </lineage>
</organism>
<dbReference type="STRING" id="1196353.SAMN05444921_125111"/>
<dbReference type="Gene3D" id="3.30.530.20">
    <property type="match status" value="1"/>
</dbReference>
<dbReference type="GeneID" id="40833278"/>
<gene>
    <name evidence="1" type="ORF">SAMN05444921_125111</name>
</gene>
<dbReference type="SUPFAM" id="SSF55961">
    <property type="entry name" value="Bet v1-like"/>
    <property type="match status" value="1"/>
</dbReference>
<dbReference type="Proteomes" id="UP000199063">
    <property type="component" value="Unassembled WGS sequence"/>
</dbReference>
<keyword evidence="2" id="KW-1185">Reference proteome</keyword>
<dbReference type="InterPro" id="IPR023393">
    <property type="entry name" value="START-like_dom_sf"/>
</dbReference>
<name>A0A1H0AX57_9ACTN</name>
<proteinExistence type="predicted"/>
<dbReference type="EMBL" id="FNHI01000025">
    <property type="protein sequence ID" value="SDN38042.1"/>
    <property type="molecule type" value="Genomic_DNA"/>
</dbReference>
<sequence length="147" mass="16341">MPTLEEQIDITAPGDVVWNHLHQVEDYPQFVGGVRDARREGTSGVHVDVETAAGRAFGLDAATDDLRPNRTMTWRTTETPHLSGSVSLLPIDATHTRMQLRMEYDPAEAHDAFGGPRGFAQSSAIERTVRADLHQFKDLVERTHPLT</sequence>
<dbReference type="OrthoDB" id="3695445at2"/>
<dbReference type="Pfam" id="PF10604">
    <property type="entry name" value="Polyketide_cyc2"/>
    <property type="match status" value="1"/>
</dbReference>
<dbReference type="InterPro" id="IPR019587">
    <property type="entry name" value="Polyketide_cyclase/dehydratase"/>
</dbReference>
<dbReference type="RefSeq" id="WP_093660523.1">
    <property type="nucleotide sequence ID" value="NZ_FNHI01000025.1"/>
</dbReference>
<accession>A0A1H0AX57</accession>
<evidence type="ECO:0000313" key="1">
    <source>
        <dbReference type="EMBL" id="SDN38042.1"/>
    </source>
</evidence>
<protein>
    <submittedName>
        <fullName evidence="1">Polyketide cyclase / dehydrase and lipid transport</fullName>
    </submittedName>
</protein>
<reference evidence="2" key="1">
    <citation type="submission" date="2016-10" db="EMBL/GenBank/DDBJ databases">
        <authorList>
            <person name="Varghese N."/>
            <person name="Submissions S."/>
        </authorList>
    </citation>
    <scope>NUCLEOTIDE SEQUENCE [LARGE SCALE GENOMIC DNA]</scope>
    <source>
        <strain evidence="2">CGMCC 4.7042</strain>
    </source>
</reference>
<dbReference type="AlphaFoldDB" id="A0A1H0AX57"/>
<evidence type="ECO:0000313" key="2">
    <source>
        <dbReference type="Proteomes" id="UP000199063"/>
    </source>
</evidence>